<feature type="compositionally biased region" description="Basic and acidic residues" evidence="2">
    <location>
        <begin position="485"/>
        <end position="499"/>
    </location>
</feature>
<evidence type="ECO:0000256" key="2">
    <source>
        <dbReference type="SAM" id="MobiDB-lite"/>
    </source>
</evidence>
<evidence type="ECO:0000256" key="1">
    <source>
        <dbReference type="SAM" id="Coils"/>
    </source>
</evidence>
<feature type="compositionally biased region" description="Low complexity" evidence="2">
    <location>
        <begin position="543"/>
        <end position="552"/>
    </location>
</feature>
<evidence type="ECO:0000313" key="4">
    <source>
        <dbReference type="EMBL" id="KAF8001590.1"/>
    </source>
</evidence>
<proteinExistence type="predicted"/>
<sequence>PRKELNGTEPDSSPSQLNGNHGISEHIASIPLNKEGKRYTMKQAFNVWFDHQDDIFADVSVALKPSENYKLPQPQPIYHLDFSHSRSADDESSVRDETDADNDPSLPADQEASFAAPKRHPGFPPNLSKSTSFGQETASVAPEPVLLQPEDISWVYLDPAGNEQGPFTGDIMQEWLTDGYLSLDLRIRRQEERRFQTLKDFCEAVQNFIQPFKVPLPRVVTESAQLPMPGAFQHQIADPPVSAESNGGFGGAGLFQNGGPSMAAPHQHQQLAFGSNLYSQLLPNGGLGAANIRTPSANPLFDFMGPSEYPLMNPQYSAGNQFGMDSMNPNLSFSQLHMPSLLQQQILSQQPLLSRSNSGWGMDNSMQNSLPSTPTATAAPVPLNIGQTQLGQSSLGQSGSMSPWINRVQTMSRVSSPFVPQSTLATDPADKVEDNLLLDMHSSMVSGILRDEDHNRGLASDLLADFSSNNVQLRLQPSADLTAKRESLAAPTKTEEASPKIDQAQVPLDAKPNSVIDETPVSSNEKPQSEQPQSSVKEEEKASQPAAAPWAKPKAKHDAPPLTLKQIQELEAERLQREKQLKAEMRQEIALASALAASKLEEKTPEKVTFNWAKSSQPLAAKKTLAEITERGRGGGRQIKSCKVSLASALASTPVKEDGGAWTTVTSKKPAAKKLAPTTSQSGISYSALSGAINPQVLRNASSGVVPTTSLNTQAIKEDFLVWARSAMTNLYPSVSKNDLLEVFTTLPLHGESAQLISETIYSSSATMDGRRFAQEFLKRRQQVEKQVGPSAPESWSSAIISSADKVPAVDDDGWSTSVKSKKKGRKN</sequence>
<reference evidence="4" key="1">
    <citation type="submission" date="2020-10" db="EMBL/GenBank/DDBJ databases">
        <title>The Whole-Genome Sequence of Metschnikowia persimmonesis, a Novel Endophytic Yeast Species Isolated from Medicinal Plant Diospyros kaki Thumb.</title>
        <authorList>
            <person name="Rahmat E."/>
            <person name="Kang Y."/>
        </authorList>
    </citation>
    <scope>NUCLEOTIDE SEQUENCE</scope>
    <source>
        <strain evidence="4">KIOM G15050</strain>
    </source>
</reference>
<feature type="coiled-coil region" evidence="1">
    <location>
        <begin position="567"/>
        <end position="595"/>
    </location>
</feature>
<dbReference type="Proteomes" id="UP000649328">
    <property type="component" value="Unassembled WGS sequence"/>
</dbReference>
<feature type="region of interest" description="Disordered" evidence="2">
    <location>
        <begin position="85"/>
        <end position="135"/>
    </location>
</feature>
<organism evidence="4 5">
    <name type="scientific">Metschnikowia pulcherrima</name>
    <dbReference type="NCBI Taxonomy" id="27326"/>
    <lineage>
        <taxon>Eukaryota</taxon>
        <taxon>Fungi</taxon>
        <taxon>Dikarya</taxon>
        <taxon>Ascomycota</taxon>
        <taxon>Saccharomycotina</taxon>
        <taxon>Pichiomycetes</taxon>
        <taxon>Metschnikowiaceae</taxon>
        <taxon>Metschnikowia</taxon>
    </lineage>
</organism>
<dbReference type="PROSITE" id="PS50829">
    <property type="entry name" value="GYF"/>
    <property type="match status" value="1"/>
</dbReference>
<dbReference type="OrthoDB" id="48509at2759"/>
<protein>
    <recommendedName>
        <fullName evidence="3">GYF domain-containing protein</fullName>
    </recommendedName>
</protein>
<dbReference type="InterPro" id="IPR035445">
    <property type="entry name" value="GYF-like_dom_sf"/>
</dbReference>
<dbReference type="AlphaFoldDB" id="A0A8H7LBK3"/>
<dbReference type="EMBL" id="JACBPP010000005">
    <property type="protein sequence ID" value="KAF8001590.1"/>
    <property type="molecule type" value="Genomic_DNA"/>
</dbReference>
<accession>A0A8H7LBK3</accession>
<dbReference type="InterPro" id="IPR003169">
    <property type="entry name" value="GYF"/>
</dbReference>
<keyword evidence="1" id="KW-0175">Coiled coil</keyword>
<dbReference type="SMART" id="SM00444">
    <property type="entry name" value="GYF"/>
    <property type="match status" value="1"/>
</dbReference>
<evidence type="ECO:0000313" key="5">
    <source>
        <dbReference type="Proteomes" id="UP000649328"/>
    </source>
</evidence>
<dbReference type="Pfam" id="PF02213">
    <property type="entry name" value="GYF"/>
    <property type="match status" value="1"/>
</dbReference>
<gene>
    <name evidence="4" type="ORF">HF325_004091</name>
</gene>
<feature type="region of interest" description="Disordered" evidence="2">
    <location>
        <begin position="808"/>
        <end position="828"/>
    </location>
</feature>
<feature type="non-terminal residue" evidence="4">
    <location>
        <position position="1"/>
    </location>
</feature>
<feature type="compositionally biased region" description="Basic and acidic residues" evidence="2">
    <location>
        <begin position="85"/>
        <end position="97"/>
    </location>
</feature>
<feature type="domain" description="GYF" evidence="3">
    <location>
        <begin position="151"/>
        <end position="199"/>
    </location>
</feature>
<evidence type="ECO:0000259" key="3">
    <source>
        <dbReference type="PROSITE" id="PS50829"/>
    </source>
</evidence>
<feature type="compositionally biased region" description="Polar residues" evidence="2">
    <location>
        <begin position="9"/>
        <end position="21"/>
    </location>
</feature>
<feature type="compositionally biased region" description="Polar residues" evidence="2">
    <location>
        <begin position="520"/>
        <end position="535"/>
    </location>
</feature>
<dbReference type="SUPFAM" id="SSF55277">
    <property type="entry name" value="GYF domain"/>
    <property type="match status" value="1"/>
</dbReference>
<comment type="caution">
    <text evidence="4">The sequence shown here is derived from an EMBL/GenBank/DDBJ whole genome shotgun (WGS) entry which is preliminary data.</text>
</comment>
<keyword evidence="5" id="KW-1185">Reference proteome</keyword>
<name>A0A8H7LBK3_9ASCO</name>
<dbReference type="Gene3D" id="3.30.1490.40">
    <property type="match status" value="1"/>
</dbReference>
<feature type="region of interest" description="Disordered" evidence="2">
    <location>
        <begin position="485"/>
        <end position="559"/>
    </location>
</feature>
<feature type="region of interest" description="Disordered" evidence="2">
    <location>
        <begin position="1"/>
        <end position="35"/>
    </location>
</feature>